<dbReference type="PANTHER" id="PTHR30536">
    <property type="entry name" value="ALTRONATE/GALACTARATE DEHYDRATASE"/>
    <property type="match status" value="1"/>
</dbReference>
<name>A0ABT6WKF2_9ACTN</name>
<dbReference type="Pfam" id="PF08666">
    <property type="entry name" value="SAF"/>
    <property type="match status" value="1"/>
</dbReference>
<evidence type="ECO:0000256" key="1">
    <source>
        <dbReference type="ARBA" id="ARBA00010986"/>
    </source>
</evidence>
<comment type="caution">
    <text evidence="4">The sequence shown here is derived from an EMBL/GenBank/DDBJ whole genome shotgun (WGS) entry which is preliminary data.</text>
</comment>
<comment type="similarity">
    <text evidence="1">Belongs to the UxaA family.</text>
</comment>
<keyword evidence="5" id="KW-1185">Reference proteome</keyword>
<evidence type="ECO:0000313" key="5">
    <source>
        <dbReference type="Proteomes" id="UP001241758"/>
    </source>
</evidence>
<keyword evidence="2" id="KW-0456">Lyase</keyword>
<dbReference type="EMBL" id="JASCTH010000010">
    <property type="protein sequence ID" value="MDI6100210.1"/>
    <property type="molecule type" value="Genomic_DNA"/>
</dbReference>
<dbReference type="InterPro" id="IPR007392">
    <property type="entry name" value="GD_AH_second"/>
</dbReference>
<accession>A0ABT6WKF2</accession>
<dbReference type="InterPro" id="IPR052172">
    <property type="entry name" value="UxaA_altronate/galactarate_dh"/>
</dbReference>
<protein>
    <submittedName>
        <fullName evidence="4">Altronate dehydratase family protein</fullName>
    </submittedName>
</protein>
<gene>
    <name evidence="4" type="ORF">QLQ12_16520</name>
</gene>
<dbReference type="PANTHER" id="PTHR30536:SF5">
    <property type="entry name" value="ALTRONATE DEHYDRATASE"/>
    <property type="match status" value="1"/>
</dbReference>
<dbReference type="Gene3D" id="2.30.130.110">
    <property type="match status" value="1"/>
</dbReference>
<evidence type="ECO:0000259" key="3">
    <source>
        <dbReference type="SMART" id="SM00858"/>
    </source>
</evidence>
<dbReference type="CDD" id="cd11613">
    <property type="entry name" value="SAF_AH_GD"/>
    <property type="match status" value="1"/>
</dbReference>
<dbReference type="Pfam" id="PF04295">
    <property type="entry name" value="GD_AH_second"/>
    <property type="match status" value="1"/>
</dbReference>
<feature type="domain" description="SAF" evidence="3">
    <location>
        <begin position="17"/>
        <end position="88"/>
    </location>
</feature>
<reference evidence="4 5" key="1">
    <citation type="submission" date="2023-05" db="EMBL/GenBank/DDBJ databases">
        <title>Actinoplanes sp. NEAU-A12 genome sequencing.</title>
        <authorList>
            <person name="Wang Z.-S."/>
        </authorList>
    </citation>
    <scope>NUCLEOTIDE SEQUENCE [LARGE SCALE GENOMIC DNA]</scope>
    <source>
        <strain evidence="4 5">NEAU-A12</strain>
    </source>
</reference>
<organism evidence="4 5">
    <name type="scientific">Actinoplanes sandaracinus</name>
    <dbReference type="NCBI Taxonomy" id="3045177"/>
    <lineage>
        <taxon>Bacteria</taxon>
        <taxon>Bacillati</taxon>
        <taxon>Actinomycetota</taxon>
        <taxon>Actinomycetes</taxon>
        <taxon>Micromonosporales</taxon>
        <taxon>Micromonosporaceae</taxon>
        <taxon>Actinoplanes</taxon>
    </lineage>
</organism>
<dbReference type="Proteomes" id="UP001241758">
    <property type="component" value="Unassembled WGS sequence"/>
</dbReference>
<sequence>MPQPDLREVALLLREHDDVAVATRELGAGLTLRHDGRELTVVTTVPRGHKIAVRNLAEGTPIHKYGQVIGRTTVAVPAGEHVHAHNLGMAAVDHEYEFGTALAEIAPAGAIRTFQGFKRADGSVGTRNFVGIVTSVNCSASTARMIADQFRGPFMDAYPNVDGVVALAHDSGCGMVPASEGGQMLLRTLRGYASHPNIGAILVLGLGCEMIGVDTLLDGLPASSDTIVERLTIQDSGGVRATVRAGTVVVRTLLERLNERRRETVPASKLVVGLNCGGSDGYSGITANPALGHASDLLVAQGATTVLAETPEVFGAEHLLTRRAVSKEVGQRLLDRIAWWHRYVEAGGGTLDNNPSPGNKAGGLTTILEKSLGAVAKGGSAPLTAVYEYAEKITEPGFTFMDTPGYDPVSVTGLVAGGATVVVFTTGRGSVLGGKPAPVLKVATNSETYQRMREDMDLDTGGIVTGSLTLTEAGEQIFEAVLAVASGQPTRSEDLDLGRDEFIPWQLGAVT</sequence>
<dbReference type="SMART" id="SM00858">
    <property type="entry name" value="SAF"/>
    <property type="match status" value="1"/>
</dbReference>
<evidence type="ECO:0000313" key="4">
    <source>
        <dbReference type="EMBL" id="MDI6100210.1"/>
    </source>
</evidence>
<dbReference type="InterPro" id="IPR048332">
    <property type="entry name" value="GD_AH_C"/>
</dbReference>
<dbReference type="InterPro" id="IPR044144">
    <property type="entry name" value="SAF_UxaA/GarD"/>
</dbReference>
<dbReference type="Pfam" id="PF20629">
    <property type="entry name" value="GD_AH_C"/>
    <property type="match status" value="1"/>
</dbReference>
<dbReference type="RefSeq" id="WP_282760864.1">
    <property type="nucleotide sequence ID" value="NZ_JASCTH010000010.1"/>
</dbReference>
<evidence type="ECO:0000256" key="2">
    <source>
        <dbReference type="ARBA" id="ARBA00023239"/>
    </source>
</evidence>
<proteinExistence type="inferred from homology"/>
<dbReference type="InterPro" id="IPR013974">
    <property type="entry name" value="SAF"/>
</dbReference>